<reference evidence="1 2" key="1">
    <citation type="submission" date="2024-01" db="EMBL/GenBank/DDBJ databases">
        <title>The genomes of 5 underutilized Papilionoideae crops provide insights into root nodulation and disease resistance.</title>
        <authorList>
            <person name="Yuan L."/>
        </authorList>
    </citation>
    <scope>NUCLEOTIDE SEQUENCE [LARGE SCALE GENOMIC DNA]</scope>
    <source>
        <strain evidence="1">LY-2023</strain>
        <tissue evidence="1">Leaf</tissue>
    </source>
</reference>
<dbReference type="AlphaFoldDB" id="A0AAN9PTS9"/>
<comment type="caution">
    <text evidence="1">The sequence shown here is derived from an EMBL/GenBank/DDBJ whole genome shotgun (WGS) entry which is preliminary data.</text>
</comment>
<protein>
    <recommendedName>
        <fullName evidence="3">DUF674 domain-containing protein</fullName>
    </recommendedName>
</protein>
<accession>A0AAN9PTS9</accession>
<gene>
    <name evidence="1" type="ORF">RJT34_07929</name>
</gene>
<evidence type="ECO:0000313" key="1">
    <source>
        <dbReference type="EMBL" id="KAK7310416.1"/>
    </source>
</evidence>
<organism evidence="1 2">
    <name type="scientific">Clitoria ternatea</name>
    <name type="common">Butterfly pea</name>
    <dbReference type="NCBI Taxonomy" id="43366"/>
    <lineage>
        <taxon>Eukaryota</taxon>
        <taxon>Viridiplantae</taxon>
        <taxon>Streptophyta</taxon>
        <taxon>Embryophyta</taxon>
        <taxon>Tracheophyta</taxon>
        <taxon>Spermatophyta</taxon>
        <taxon>Magnoliopsida</taxon>
        <taxon>eudicotyledons</taxon>
        <taxon>Gunneridae</taxon>
        <taxon>Pentapetalae</taxon>
        <taxon>rosids</taxon>
        <taxon>fabids</taxon>
        <taxon>Fabales</taxon>
        <taxon>Fabaceae</taxon>
        <taxon>Papilionoideae</taxon>
        <taxon>50 kb inversion clade</taxon>
        <taxon>NPAAA clade</taxon>
        <taxon>indigoferoid/millettioid clade</taxon>
        <taxon>Phaseoleae</taxon>
        <taxon>Clitoria</taxon>
    </lineage>
</organism>
<name>A0AAN9PTS9_CLITE</name>
<dbReference type="InterPro" id="IPR007750">
    <property type="entry name" value="DUF674"/>
</dbReference>
<dbReference type="PANTHER" id="PTHR33103:SF19">
    <property type="entry name" value="OS09G0544700 PROTEIN"/>
    <property type="match status" value="1"/>
</dbReference>
<dbReference type="EMBL" id="JAYKXN010000002">
    <property type="protein sequence ID" value="KAK7310416.1"/>
    <property type="molecule type" value="Genomic_DNA"/>
</dbReference>
<dbReference type="Proteomes" id="UP001359559">
    <property type="component" value="Unassembled WGS sequence"/>
</dbReference>
<evidence type="ECO:0000313" key="2">
    <source>
        <dbReference type="Proteomes" id="UP001359559"/>
    </source>
</evidence>
<evidence type="ECO:0008006" key="3">
    <source>
        <dbReference type="Google" id="ProtNLM"/>
    </source>
</evidence>
<dbReference type="Pfam" id="PF05056">
    <property type="entry name" value="DUF674"/>
    <property type="match status" value="1"/>
</dbReference>
<sequence>MATSSPKLTLKLLIDTKCEKVPFAEASKPVIDFLFNLLCLPVSTVITLLTKNGMVGSIANLYQSVENLNYTYMQPNLHKDAILKPRASVSSAEISGLLPSIAGDAGDNSQSKLYMCLNRCNYNVTFDNKNGCPQCGSIMNREIRLVGGTVGQNNFSSKDGFVKEVVTYMVMDDLVIQPMSTISSITLLNKFNVKEVGALQEKLVVLGMTEGVELLKVSLQSKNVLTSVFYKK</sequence>
<keyword evidence="2" id="KW-1185">Reference proteome</keyword>
<proteinExistence type="predicted"/>
<dbReference type="PANTHER" id="PTHR33103">
    <property type="entry name" value="OS01G0153900 PROTEIN"/>
    <property type="match status" value="1"/>
</dbReference>